<protein>
    <submittedName>
        <fullName evidence="1">Nodulation protein Z (NodZ)</fullName>
    </submittedName>
</protein>
<dbReference type="Pfam" id="PF05830">
    <property type="entry name" value="NodZ"/>
    <property type="match status" value="1"/>
</dbReference>
<dbReference type="Gene3D" id="3.40.50.11350">
    <property type="match status" value="1"/>
</dbReference>
<dbReference type="AlphaFoldDB" id="A0A450TLR6"/>
<gene>
    <name evidence="1" type="ORF">BECKDK2373C_GA0170839_11904</name>
</gene>
<dbReference type="EMBL" id="CAADEY010000190">
    <property type="protein sequence ID" value="VFJ68670.1"/>
    <property type="molecule type" value="Genomic_DNA"/>
</dbReference>
<organism evidence="1">
    <name type="scientific">Candidatus Kentrum sp. DK</name>
    <dbReference type="NCBI Taxonomy" id="2126562"/>
    <lineage>
        <taxon>Bacteria</taxon>
        <taxon>Pseudomonadati</taxon>
        <taxon>Pseudomonadota</taxon>
        <taxon>Gammaproteobacteria</taxon>
        <taxon>Candidatus Kentrum</taxon>
    </lineage>
</organism>
<proteinExistence type="predicted"/>
<sequence length="327" mass="37709">MNKHIDTIGKKISSYLLLATQYLRLSAKHPRSVISYRTTGLGDCLVAAAHAWYYAKTTKRTLILNWMPSRYLSDKTANAFRHFFVVPEEIDGVPVVARARSRSKPFHVPFREVCPPSQERAQWMNDLVREGREVKDRHLCFNECLDSLIDSEKLKPFFDALQPRPEFQTEIDAFAERHFRGKQVIGLHVRYYSPNLIFSNHTPYWQDARESLEAIRRATEKAIEEVEGADYVIFLATDAKPVRDFMMKSFTGKVVGYDKPFGAFDTRELHDELPVETAQATIVDMFLLARADILIRFPPIGSWFSHYASLYVPRSIAVEMEKQKNVG</sequence>
<accession>A0A450TLR6</accession>
<evidence type="ECO:0000313" key="1">
    <source>
        <dbReference type="EMBL" id="VFJ68670.1"/>
    </source>
</evidence>
<reference evidence="1" key="1">
    <citation type="submission" date="2019-02" db="EMBL/GenBank/DDBJ databases">
        <authorList>
            <person name="Gruber-Vodicka R. H."/>
            <person name="Seah K. B. B."/>
        </authorList>
    </citation>
    <scope>NUCLEOTIDE SEQUENCE</scope>
    <source>
        <strain evidence="1">BECK_DK161</strain>
    </source>
</reference>
<dbReference type="GO" id="GO:0009312">
    <property type="term" value="P:oligosaccharide biosynthetic process"/>
    <property type="evidence" value="ECO:0007669"/>
    <property type="project" value="InterPro"/>
</dbReference>
<dbReference type="InterPro" id="IPR008716">
    <property type="entry name" value="NodZ"/>
</dbReference>
<dbReference type="Gene3D" id="3.40.50.11340">
    <property type="match status" value="1"/>
</dbReference>
<name>A0A450TLR6_9GAMM</name>
<dbReference type="GO" id="GO:0016758">
    <property type="term" value="F:hexosyltransferase activity"/>
    <property type="evidence" value="ECO:0007669"/>
    <property type="project" value="InterPro"/>
</dbReference>